<comment type="caution">
    <text evidence="1">The sequence shown here is derived from an EMBL/GenBank/DDBJ whole genome shotgun (WGS) entry which is preliminary data.</text>
</comment>
<organism evidence="1">
    <name type="scientific">marine sediment metagenome</name>
    <dbReference type="NCBI Taxonomy" id="412755"/>
    <lineage>
        <taxon>unclassified sequences</taxon>
        <taxon>metagenomes</taxon>
        <taxon>ecological metagenomes</taxon>
    </lineage>
</organism>
<evidence type="ECO:0000313" key="1">
    <source>
        <dbReference type="EMBL" id="KKM14542.1"/>
    </source>
</evidence>
<feature type="non-terminal residue" evidence="1">
    <location>
        <position position="303"/>
    </location>
</feature>
<dbReference type="EMBL" id="LAZR01015122">
    <property type="protein sequence ID" value="KKM14542.1"/>
    <property type="molecule type" value="Genomic_DNA"/>
</dbReference>
<gene>
    <name evidence="1" type="ORF">LCGC14_1705110</name>
</gene>
<accession>A0A0F9HHD9</accession>
<dbReference type="AlphaFoldDB" id="A0A0F9HHD9"/>
<name>A0A0F9HHD9_9ZZZZ</name>
<proteinExistence type="predicted"/>
<reference evidence="1" key="1">
    <citation type="journal article" date="2015" name="Nature">
        <title>Complex archaea that bridge the gap between prokaryotes and eukaryotes.</title>
        <authorList>
            <person name="Spang A."/>
            <person name="Saw J.H."/>
            <person name="Jorgensen S.L."/>
            <person name="Zaremba-Niedzwiedzka K."/>
            <person name="Martijn J."/>
            <person name="Lind A.E."/>
            <person name="van Eijk R."/>
            <person name="Schleper C."/>
            <person name="Guy L."/>
            <person name="Ettema T.J."/>
        </authorList>
    </citation>
    <scope>NUCLEOTIDE SEQUENCE</scope>
</reference>
<protein>
    <submittedName>
        <fullName evidence="1">Uncharacterized protein</fullName>
    </submittedName>
</protein>
<sequence>MTVKNNESSDLQNIDFNKFGSILKRNGYTALNTSAVASSADITGLHHFEVTASGAVVASLVAIAGTDIFKMDALDGTWDTITSGISITAAKPCDFASFLDILHVTNGTDSPFNWDHIRGGKVSVAPAVDATTGSDIVTAKYVEKFNNYLFYGNVSITIGAVVQHPSRIYWSGSKDTDDWTATNFIDIAKNDGQEITRLQVLGNRLVIFKTRSIYNLLFTGDADVPFILPGGGKSNSTVGCVAPFSVQTVDNGLVFMSYDGFYFYDGINSFKISDKITTTLLALNRGKFTNARSLVQKDKNRYW</sequence>